<evidence type="ECO:0000313" key="3">
    <source>
        <dbReference type="Proteomes" id="UP001331761"/>
    </source>
</evidence>
<feature type="compositionally biased region" description="Polar residues" evidence="1">
    <location>
        <begin position="121"/>
        <end position="133"/>
    </location>
</feature>
<feature type="region of interest" description="Disordered" evidence="1">
    <location>
        <begin position="48"/>
        <end position="133"/>
    </location>
</feature>
<accession>A0AAN8IIF1</accession>
<feature type="compositionally biased region" description="Basic and acidic residues" evidence="1">
    <location>
        <begin position="49"/>
        <end position="64"/>
    </location>
</feature>
<protein>
    <submittedName>
        <fullName evidence="2">Uncharacterized protein</fullName>
    </submittedName>
</protein>
<feature type="non-terminal residue" evidence="2">
    <location>
        <position position="1"/>
    </location>
</feature>
<dbReference type="EMBL" id="WIXE01018870">
    <property type="protein sequence ID" value="KAK5970532.1"/>
    <property type="molecule type" value="Genomic_DNA"/>
</dbReference>
<name>A0AAN8IIF1_TRICO</name>
<reference evidence="2 3" key="1">
    <citation type="submission" date="2019-10" db="EMBL/GenBank/DDBJ databases">
        <title>Assembly and Annotation for the nematode Trichostrongylus colubriformis.</title>
        <authorList>
            <person name="Martin J."/>
        </authorList>
    </citation>
    <scope>NUCLEOTIDE SEQUENCE [LARGE SCALE GENOMIC DNA]</scope>
    <source>
        <strain evidence="2">G859</strain>
        <tissue evidence="2">Whole worm</tissue>
    </source>
</reference>
<comment type="caution">
    <text evidence="2">The sequence shown here is derived from an EMBL/GenBank/DDBJ whole genome shotgun (WGS) entry which is preliminary data.</text>
</comment>
<dbReference type="AlphaFoldDB" id="A0AAN8IIF1"/>
<dbReference type="Proteomes" id="UP001331761">
    <property type="component" value="Unassembled WGS sequence"/>
</dbReference>
<evidence type="ECO:0000256" key="1">
    <source>
        <dbReference type="SAM" id="MobiDB-lite"/>
    </source>
</evidence>
<gene>
    <name evidence="2" type="ORF">GCK32_010219</name>
</gene>
<keyword evidence="3" id="KW-1185">Reference proteome</keyword>
<evidence type="ECO:0000313" key="2">
    <source>
        <dbReference type="EMBL" id="KAK5970532.1"/>
    </source>
</evidence>
<sequence>PSKHYLSAFRFHAENNDEGTEFNNPLYSRQSVIVDSERGALTAEEEALEEKKLRGRSRTDRTHNDYATLDEMTGTSSSSSRGGQCTEPLLAESREYGETVDEYEMPYSNGVRSPEARIKENQANAQRAGNLYT</sequence>
<organism evidence="2 3">
    <name type="scientific">Trichostrongylus colubriformis</name>
    <name type="common">Black scour worm</name>
    <dbReference type="NCBI Taxonomy" id="6319"/>
    <lineage>
        <taxon>Eukaryota</taxon>
        <taxon>Metazoa</taxon>
        <taxon>Ecdysozoa</taxon>
        <taxon>Nematoda</taxon>
        <taxon>Chromadorea</taxon>
        <taxon>Rhabditida</taxon>
        <taxon>Rhabditina</taxon>
        <taxon>Rhabditomorpha</taxon>
        <taxon>Strongyloidea</taxon>
        <taxon>Trichostrongylidae</taxon>
        <taxon>Trichostrongylus</taxon>
    </lineage>
</organism>
<proteinExistence type="predicted"/>